<comment type="caution">
    <text evidence="8">The sequence shown here is derived from an EMBL/GenBank/DDBJ whole genome shotgun (WGS) entry which is preliminary data.</text>
</comment>
<dbReference type="GO" id="GO:0019843">
    <property type="term" value="F:rRNA binding"/>
    <property type="evidence" value="ECO:0007669"/>
    <property type="project" value="UniProtKB-UniRule"/>
</dbReference>
<comment type="subunit">
    <text evidence="6">Part of the 30S ribosomal subunit.</text>
</comment>
<dbReference type="Gene3D" id="3.30.1370.30">
    <property type="match status" value="1"/>
</dbReference>
<comment type="function">
    <text evidence="1 6">One of the primary rRNA binding proteins, it binds directly to 16S rRNA central domain where it helps coordinate assembly of the platform of the 30S subunit.</text>
</comment>
<dbReference type="GO" id="GO:0003735">
    <property type="term" value="F:structural constituent of ribosome"/>
    <property type="evidence" value="ECO:0007669"/>
    <property type="project" value="InterPro"/>
</dbReference>
<evidence type="ECO:0000256" key="3">
    <source>
        <dbReference type="ARBA" id="ARBA00022730"/>
    </source>
</evidence>
<dbReference type="InterPro" id="IPR047863">
    <property type="entry name" value="Ribosomal_uS8_CS"/>
</dbReference>
<dbReference type="Pfam" id="PF00410">
    <property type="entry name" value="Ribosomal_S8"/>
    <property type="match status" value="1"/>
</dbReference>
<comment type="similarity">
    <text evidence="2 6 7">Belongs to the universal ribosomal protein uS8 family.</text>
</comment>
<protein>
    <recommendedName>
        <fullName evidence="6">Small ribosomal subunit protein uS8</fullName>
    </recommendedName>
</protein>
<dbReference type="Proteomes" id="UP000604391">
    <property type="component" value="Unassembled WGS sequence"/>
</dbReference>
<dbReference type="GO" id="GO:0006412">
    <property type="term" value="P:translation"/>
    <property type="evidence" value="ECO:0007669"/>
    <property type="project" value="UniProtKB-UniRule"/>
</dbReference>
<dbReference type="EMBL" id="DVAD01000014">
    <property type="protein sequence ID" value="HIJ99692.1"/>
    <property type="molecule type" value="Genomic_DNA"/>
</dbReference>
<accession>A0A832XLC0</accession>
<evidence type="ECO:0000256" key="6">
    <source>
        <dbReference type="HAMAP-Rule" id="MF_01302"/>
    </source>
</evidence>
<dbReference type="PANTHER" id="PTHR11758">
    <property type="entry name" value="40S RIBOSOMAL PROTEIN S15A"/>
    <property type="match status" value="1"/>
</dbReference>
<keyword evidence="9" id="KW-1185">Reference proteome</keyword>
<gene>
    <name evidence="6" type="primary">rps8</name>
    <name evidence="8" type="ORF">H1011_02615</name>
</gene>
<evidence type="ECO:0000313" key="9">
    <source>
        <dbReference type="Proteomes" id="UP000604391"/>
    </source>
</evidence>
<keyword evidence="4 6" id="KW-0689">Ribosomal protein</keyword>
<evidence type="ECO:0000256" key="7">
    <source>
        <dbReference type="RuleBase" id="RU003660"/>
    </source>
</evidence>
<keyword evidence="5 6" id="KW-0687">Ribonucleoprotein</keyword>
<name>A0A832XLC0_9ARCH</name>
<proteinExistence type="inferred from homology"/>
<dbReference type="PROSITE" id="PS00053">
    <property type="entry name" value="RIBOSOMAL_S8"/>
    <property type="match status" value="1"/>
</dbReference>
<sequence length="129" mass="14360">MMHDPLSDAMVNIQNYSSNGKSECTILVASNMLKSLLEVFKSKGYIADFKEVENRKGGSFQVSLLGKISKCGVIKPRFPVQVSDIEKYERRYLPAKGVGHIILSTSQGILTHEEAYEKKIGGVLLAYIY</sequence>
<evidence type="ECO:0000256" key="4">
    <source>
        <dbReference type="ARBA" id="ARBA00022980"/>
    </source>
</evidence>
<reference evidence="8 9" key="1">
    <citation type="journal article" name="Nat. Commun.">
        <title>Undinarchaeota illuminate DPANN phylogeny and the impact of gene transfer on archaeal evolution.</title>
        <authorList>
            <person name="Dombrowski N."/>
            <person name="Williams T.A."/>
            <person name="Sun J."/>
            <person name="Woodcroft B.J."/>
            <person name="Lee J.H."/>
            <person name="Minh B.Q."/>
            <person name="Rinke C."/>
            <person name="Spang A."/>
        </authorList>
    </citation>
    <scope>NUCLEOTIDE SEQUENCE [LARGE SCALE GENOMIC DNA]</scope>
    <source>
        <strain evidence="8">MAG_bin17</strain>
    </source>
</reference>
<evidence type="ECO:0000256" key="1">
    <source>
        <dbReference type="ARBA" id="ARBA00002569"/>
    </source>
</evidence>
<evidence type="ECO:0000256" key="5">
    <source>
        <dbReference type="ARBA" id="ARBA00023274"/>
    </source>
</evidence>
<dbReference type="NCBIfam" id="NF003115">
    <property type="entry name" value="PRK04034.1"/>
    <property type="match status" value="1"/>
</dbReference>
<evidence type="ECO:0000313" key="8">
    <source>
        <dbReference type="EMBL" id="HIJ99692.1"/>
    </source>
</evidence>
<dbReference type="FunFam" id="3.30.1490.10:FF:000002">
    <property type="entry name" value="40S ribosomal protein S15a"/>
    <property type="match status" value="1"/>
</dbReference>
<dbReference type="SUPFAM" id="SSF56047">
    <property type="entry name" value="Ribosomal protein S8"/>
    <property type="match status" value="1"/>
</dbReference>
<dbReference type="HAMAP" id="MF_01302_A">
    <property type="entry name" value="Ribosomal_uS8_A"/>
    <property type="match status" value="1"/>
</dbReference>
<evidence type="ECO:0000256" key="2">
    <source>
        <dbReference type="ARBA" id="ARBA00006471"/>
    </source>
</evidence>
<dbReference type="GO" id="GO:0005840">
    <property type="term" value="C:ribosome"/>
    <property type="evidence" value="ECO:0007669"/>
    <property type="project" value="UniProtKB-KW"/>
</dbReference>
<dbReference type="Gene3D" id="3.30.1490.10">
    <property type="match status" value="1"/>
</dbReference>
<keyword evidence="6" id="KW-0694">RNA-binding</keyword>
<organism evidence="8 9">
    <name type="scientific">Candidatus Undinarchaeum marinum</name>
    <dbReference type="NCBI Taxonomy" id="2756141"/>
    <lineage>
        <taxon>Archaea</taxon>
        <taxon>Candidatus Undinarchaeota</taxon>
        <taxon>Candidatus Undinarchaeia</taxon>
        <taxon>Candidatus Undinarchaeales</taxon>
        <taxon>Candidatus Undinarchaeaceae</taxon>
        <taxon>Candidatus Undinarchaeum</taxon>
    </lineage>
</organism>
<dbReference type="InterPro" id="IPR000630">
    <property type="entry name" value="Ribosomal_uS8"/>
</dbReference>
<dbReference type="GO" id="GO:1990904">
    <property type="term" value="C:ribonucleoprotein complex"/>
    <property type="evidence" value="ECO:0007669"/>
    <property type="project" value="UniProtKB-KW"/>
</dbReference>
<dbReference type="AlphaFoldDB" id="A0A832XLC0"/>
<keyword evidence="3 6" id="KW-0699">rRNA-binding</keyword>
<dbReference type="InterPro" id="IPR035987">
    <property type="entry name" value="Ribosomal_uS8_sf"/>
</dbReference>